<feature type="transmembrane region" description="Helical" evidence="6">
    <location>
        <begin position="412"/>
        <end position="432"/>
    </location>
</feature>
<dbReference type="Proteomes" id="UP000238348">
    <property type="component" value="Chromosome"/>
</dbReference>
<dbReference type="InterPro" id="IPR030374">
    <property type="entry name" value="PABS"/>
</dbReference>
<feature type="transmembrane region" description="Helical" evidence="6">
    <location>
        <begin position="195"/>
        <end position="216"/>
    </location>
</feature>
<feature type="transmembrane region" description="Helical" evidence="6">
    <location>
        <begin position="330"/>
        <end position="350"/>
    </location>
</feature>
<dbReference type="SUPFAM" id="SSF53335">
    <property type="entry name" value="S-adenosyl-L-methionine-dependent methyltransferases"/>
    <property type="match status" value="1"/>
</dbReference>
<dbReference type="GO" id="GO:0016740">
    <property type="term" value="F:transferase activity"/>
    <property type="evidence" value="ECO:0007669"/>
    <property type="project" value="UniProtKB-UniRule"/>
</dbReference>
<feature type="transmembrane region" description="Helical" evidence="6">
    <location>
        <begin position="165"/>
        <end position="188"/>
    </location>
</feature>
<feature type="transmembrane region" description="Helical" evidence="6">
    <location>
        <begin position="439"/>
        <end position="457"/>
    </location>
</feature>
<evidence type="ECO:0000259" key="7">
    <source>
        <dbReference type="PROSITE" id="PS51006"/>
    </source>
</evidence>
<feature type="transmembrane region" description="Helical" evidence="6">
    <location>
        <begin position="32"/>
        <end position="61"/>
    </location>
</feature>
<evidence type="ECO:0000256" key="3">
    <source>
        <dbReference type="ARBA" id="ARBA00023115"/>
    </source>
</evidence>
<gene>
    <name evidence="8" type="primary">speE</name>
    <name evidence="8" type="ORF">SOCE26_071480</name>
</gene>
<evidence type="ECO:0000256" key="5">
    <source>
        <dbReference type="SAM" id="MobiDB-lite"/>
    </source>
</evidence>
<feature type="region of interest" description="Disordered" evidence="5">
    <location>
        <begin position="224"/>
        <end position="256"/>
    </location>
</feature>
<protein>
    <submittedName>
        <fullName evidence="8">Spermidine synthase</fullName>
    </submittedName>
</protein>
<feature type="transmembrane region" description="Helical" evidence="6">
    <location>
        <begin position="125"/>
        <end position="145"/>
    </location>
</feature>
<feature type="domain" description="PABS" evidence="7">
    <location>
        <begin position="481"/>
        <end position="721"/>
    </location>
</feature>
<dbReference type="PROSITE" id="PS51006">
    <property type="entry name" value="PABS_2"/>
    <property type="match status" value="1"/>
</dbReference>
<dbReference type="PANTHER" id="PTHR43317:SF1">
    <property type="entry name" value="THERMOSPERMINE SYNTHASE ACAULIS5"/>
    <property type="match status" value="1"/>
</dbReference>
<evidence type="ECO:0000256" key="1">
    <source>
        <dbReference type="ARBA" id="ARBA00007867"/>
    </source>
</evidence>
<comment type="similarity">
    <text evidence="1">Belongs to the spermidine/spermine synthase family.</text>
</comment>
<evidence type="ECO:0000256" key="6">
    <source>
        <dbReference type="SAM" id="Phobius"/>
    </source>
</evidence>
<dbReference type="GO" id="GO:0006596">
    <property type="term" value="P:polyamine biosynthetic process"/>
    <property type="evidence" value="ECO:0007669"/>
    <property type="project" value="UniProtKB-UniRule"/>
</dbReference>
<dbReference type="InterPro" id="IPR029063">
    <property type="entry name" value="SAM-dependent_MTases_sf"/>
</dbReference>
<evidence type="ECO:0000313" key="8">
    <source>
        <dbReference type="EMBL" id="AUX45653.1"/>
    </source>
</evidence>
<feature type="compositionally biased region" description="Low complexity" evidence="5">
    <location>
        <begin position="246"/>
        <end position="256"/>
    </location>
</feature>
<feature type="transmembrane region" description="Helical" evidence="6">
    <location>
        <begin position="371"/>
        <end position="392"/>
    </location>
</feature>
<comment type="caution">
    <text evidence="4">Lacks conserved residue(s) required for the propagation of feature annotation.</text>
</comment>
<evidence type="ECO:0000313" key="9">
    <source>
        <dbReference type="Proteomes" id="UP000238348"/>
    </source>
</evidence>
<dbReference type="Gene3D" id="1.20.1250.20">
    <property type="entry name" value="MFS general substrate transporter like domains"/>
    <property type="match status" value="1"/>
</dbReference>
<keyword evidence="6" id="KW-1133">Transmembrane helix</keyword>
<keyword evidence="6" id="KW-0812">Transmembrane</keyword>
<proteinExistence type="inferred from homology"/>
<organism evidence="8 9">
    <name type="scientific">Sorangium cellulosum</name>
    <name type="common">Polyangium cellulosum</name>
    <dbReference type="NCBI Taxonomy" id="56"/>
    <lineage>
        <taxon>Bacteria</taxon>
        <taxon>Pseudomonadati</taxon>
        <taxon>Myxococcota</taxon>
        <taxon>Polyangia</taxon>
        <taxon>Polyangiales</taxon>
        <taxon>Polyangiaceae</taxon>
        <taxon>Sorangium</taxon>
    </lineage>
</organism>
<feature type="transmembrane region" description="Helical" evidence="6">
    <location>
        <begin position="267"/>
        <end position="285"/>
    </location>
</feature>
<dbReference type="Gene3D" id="3.40.50.150">
    <property type="entry name" value="Vaccinia Virus protein VP39"/>
    <property type="match status" value="1"/>
</dbReference>
<dbReference type="InterPro" id="IPR036259">
    <property type="entry name" value="MFS_trans_sf"/>
</dbReference>
<dbReference type="AlphaFoldDB" id="A0A2L0F287"/>
<name>A0A2L0F287_SORCE</name>
<sequence length="815" mass="84276">MRAVRSRFPLVAALFFVSGATGLLYEVAFSKLLAYVFGATAYAVSTVLAAFMGGLALGAHLGGRHAAAARRPLVVYGVLEAIVGAICALSPFLFEALTSAYVGVVRAAPDSLALLTAARAALTALVVVVPTVAMGATLPVLSRILRAGAAAGGAPPSEHDPARRLAALYAINTAGGAAGALSGAYVVLPHLGIRGALWSAAVANLVLGAIAVAAGLRGPAPDLSADAPAQPTAARSPEERAPRDPAPAATAHAVTTPTATAPAEPPFLLALAFASGFLVFAAEVVQTHLLALLIGNSAYAFGLMLAVFLVCLAAGAARSPAFARRHGEGALWRGLVAAALSLAATIPLWDQLPWIFAFAGKHVHGWAGREVCRALAALAILALPTLCMGVTFPLLLARAAVHADVAARVGRLTAANTLGTIAGSVVTGYLILPALGSERALVAIALAFALIAVLAAARTGPDLPRALAMAAAAAALAVLAPRWDMARLTSGANVYFAMGPRPERIDFVREDVHGGVTTVAHRAGVTTMYTNGKFQGDDGPEMTAQRRFAHFPSLFVRDPRAALVIGLGTGTTTGTLAAYPFERIDVAEISPAIVEASRRFFAGPSLGALDDPRVRLSLNDGRNELLVAQDRYDLIAIELTSVWFAGAASLYSREFYELTRSRLTPGGVLQQWVQLHHIRRRELAVVVRTMRSAFPHVALFVGGAQGILVASAEPLVASAARLAALEARPALQATLAGAPLADLLGDLVASGEDLDRLIADAAEDGGPIVSTDDNLYLEYATPKGNVLPYGASLGASLALLERYRTRAPRARHLAP</sequence>
<keyword evidence="3 4" id="KW-0620">Polyamine biosynthesis</keyword>
<dbReference type="EMBL" id="CP012673">
    <property type="protein sequence ID" value="AUX45653.1"/>
    <property type="molecule type" value="Genomic_DNA"/>
</dbReference>
<keyword evidence="2 4" id="KW-0808">Transferase</keyword>
<accession>A0A2L0F287</accession>
<dbReference type="PANTHER" id="PTHR43317">
    <property type="entry name" value="THERMOSPERMINE SYNTHASE ACAULIS5"/>
    <property type="match status" value="1"/>
</dbReference>
<evidence type="ECO:0000256" key="2">
    <source>
        <dbReference type="ARBA" id="ARBA00022679"/>
    </source>
</evidence>
<reference evidence="8 9" key="1">
    <citation type="submission" date="2015-09" db="EMBL/GenBank/DDBJ databases">
        <title>Sorangium comparison.</title>
        <authorList>
            <person name="Zaburannyi N."/>
            <person name="Bunk B."/>
            <person name="Overmann J."/>
            <person name="Mueller R."/>
        </authorList>
    </citation>
    <scope>NUCLEOTIDE SEQUENCE [LARGE SCALE GENOMIC DNA]</scope>
    <source>
        <strain evidence="8 9">So ce26</strain>
    </source>
</reference>
<feature type="transmembrane region" description="Helical" evidence="6">
    <location>
        <begin position="463"/>
        <end position="480"/>
    </location>
</feature>
<feature type="transmembrane region" description="Helical" evidence="6">
    <location>
        <begin position="297"/>
        <end position="318"/>
    </location>
</feature>
<feature type="transmembrane region" description="Helical" evidence="6">
    <location>
        <begin position="73"/>
        <end position="94"/>
    </location>
</feature>
<keyword evidence="6" id="KW-0472">Membrane</keyword>
<dbReference type="SUPFAM" id="SSF103473">
    <property type="entry name" value="MFS general substrate transporter"/>
    <property type="match status" value="1"/>
</dbReference>
<dbReference type="Pfam" id="PF01564">
    <property type="entry name" value="Spermine_synth"/>
    <property type="match status" value="1"/>
</dbReference>
<dbReference type="NCBIfam" id="NF037959">
    <property type="entry name" value="MFS_SpdSyn"/>
    <property type="match status" value="1"/>
</dbReference>
<evidence type="ECO:0000256" key="4">
    <source>
        <dbReference type="PROSITE-ProRule" id="PRU00354"/>
    </source>
</evidence>